<dbReference type="Proteomes" id="UP000268192">
    <property type="component" value="Chromosome"/>
</dbReference>
<evidence type="ECO:0000313" key="3">
    <source>
        <dbReference type="Proteomes" id="UP000268192"/>
    </source>
</evidence>
<reference evidence="2 3" key="1">
    <citation type="submission" date="2018-09" db="EMBL/GenBank/DDBJ databases">
        <title>Marinorhizobium profundi gen. nov., sp. nov., isolated from a deep-sea sediment sample from the New Britain Trench and proposal of Marinorhizobiaceae fam. nov. in the order Rhizobiales of the class Alphaproteobacteria.</title>
        <authorList>
            <person name="Cao J."/>
        </authorList>
    </citation>
    <scope>NUCLEOTIDE SEQUENCE [LARGE SCALE GENOMIC DNA]</scope>
    <source>
        <strain evidence="2 3">WS11</strain>
    </source>
</reference>
<dbReference type="AlphaFoldDB" id="A0A3Q8XQ90"/>
<dbReference type="KEGG" id="abaw:D5400_15350"/>
<dbReference type="InterPro" id="IPR007712">
    <property type="entry name" value="RelE/ParE_toxin"/>
</dbReference>
<gene>
    <name evidence="2" type="ORF">D5400_15350</name>
</gene>
<organism evidence="2 3">
    <name type="scientific">Georhizobium profundi</name>
    <dbReference type="NCBI Taxonomy" id="2341112"/>
    <lineage>
        <taxon>Bacteria</taxon>
        <taxon>Pseudomonadati</taxon>
        <taxon>Pseudomonadota</taxon>
        <taxon>Alphaproteobacteria</taxon>
        <taxon>Hyphomicrobiales</taxon>
        <taxon>Rhizobiaceae</taxon>
        <taxon>Georhizobium</taxon>
    </lineage>
</organism>
<protein>
    <submittedName>
        <fullName evidence="2">Type II toxin-antitoxin system RelE/ParE family toxin</fullName>
    </submittedName>
</protein>
<keyword evidence="1" id="KW-1277">Toxin-antitoxin system</keyword>
<dbReference type="Pfam" id="PF05016">
    <property type="entry name" value="ParE_toxin"/>
    <property type="match status" value="1"/>
</dbReference>
<dbReference type="RefSeq" id="WP_126010785.1">
    <property type="nucleotide sequence ID" value="NZ_CP032509.1"/>
</dbReference>
<dbReference type="EMBL" id="CP032509">
    <property type="protein sequence ID" value="AZN72458.1"/>
    <property type="molecule type" value="Genomic_DNA"/>
</dbReference>
<keyword evidence="3" id="KW-1185">Reference proteome</keyword>
<dbReference type="InterPro" id="IPR035093">
    <property type="entry name" value="RelE/ParE_toxin_dom_sf"/>
</dbReference>
<evidence type="ECO:0000256" key="1">
    <source>
        <dbReference type="ARBA" id="ARBA00022649"/>
    </source>
</evidence>
<name>A0A3Q8XQ90_9HYPH</name>
<dbReference type="OrthoDB" id="595470at2"/>
<dbReference type="Gene3D" id="3.30.2310.20">
    <property type="entry name" value="RelE-like"/>
    <property type="match status" value="1"/>
</dbReference>
<accession>A0A3Q8XQ90</accession>
<evidence type="ECO:0000313" key="2">
    <source>
        <dbReference type="EMBL" id="AZN72458.1"/>
    </source>
</evidence>
<sequence>MRRPRRFSLAQTARGDLSDNHAFISSSDLGAADKFLRSIATKIEWLAQTRFPGVPRDNFSAGLKALPFGNYGIYFRITQDDEVIIVRIVHSARDIGPDDFTASDT</sequence>
<proteinExistence type="predicted"/>